<dbReference type="InterPro" id="IPR052901">
    <property type="entry name" value="Bact_TGase-like"/>
</dbReference>
<protein>
    <recommendedName>
        <fullName evidence="2">Protein-glutamine gamma-glutamyltransferase TgpA N-terminal domain-containing protein</fullName>
    </recommendedName>
</protein>
<feature type="transmembrane region" description="Helical" evidence="1">
    <location>
        <begin position="30"/>
        <end position="52"/>
    </location>
</feature>
<evidence type="ECO:0000313" key="3">
    <source>
        <dbReference type="EMBL" id="AJF05558.1"/>
    </source>
</evidence>
<reference evidence="3 4" key="1">
    <citation type="journal article" date="2015" name="Genome Announc.">
        <title>Genomes of Geoalkalibacter ferrihydriticus Z-0531T and Geoalkalibacter subterraneus Red1T, Two Haloalkaliphilic Metal-Reducing Deltaproteobacteria.</title>
        <authorList>
            <person name="Badalamenti J.P."/>
            <person name="Krajmalnik-Brown R."/>
            <person name="Torres C.I."/>
            <person name="Bond D.R."/>
        </authorList>
    </citation>
    <scope>NUCLEOTIDE SEQUENCE [LARGE SCALE GENOMIC DNA]</scope>
    <source>
        <strain evidence="3 4">Red1</strain>
    </source>
</reference>
<dbReference type="Pfam" id="PF11992">
    <property type="entry name" value="TgpA_N"/>
    <property type="match status" value="1"/>
</dbReference>
<dbReference type="EMBL" id="CP010311">
    <property type="protein sequence ID" value="AJF05558.1"/>
    <property type="molecule type" value="Genomic_DNA"/>
</dbReference>
<keyword evidence="1" id="KW-0472">Membrane</keyword>
<name>A0A0B5FE62_9BACT</name>
<dbReference type="STRING" id="483547.GSUB_01805"/>
<dbReference type="RefSeq" id="WP_040198931.1">
    <property type="nucleotide sequence ID" value="NZ_CP010311.1"/>
</dbReference>
<feature type="domain" description="Protein-glutamine gamma-glutamyltransferase TgpA N-terminal" evidence="2">
    <location>
        <begin position="23"/>
        <end position="123"/>
    </location>
</feature>
<sequence length="128" mass="14007">MSTSTAQAFNALIERLANRTLQGKVRTVKLAVTGLLMPVAAIPLVALLFVVLPRTQVPLWNFVNLSGSAMAGYSDAVRPGSSSNEIATGNRTALRVHSENLPPEALYWRGTVFNYIDGENWKRRTPPK</sequence>
<dbReference type="Proteomes" id="UP000035036">
    <property type="component" value="Chromosome"/>
</dbReference>
<keyword evidence="4" id="KW-1185">Reference proteome</keyword>
<dbReference type="OrthoDB" id="9804872at2"/>
<dbReference type="PANTHER" id="PTHR42736">
    <property type="entry name" value="PROTEIN-GLUTAMINE GAMMA-GLUTAMYLTRANSFERASE"/>
    <property type="match status" value="1"/>
</dbReference>
<dbReference type="AlphaFoldDB" id="A0A0B5FE62"/>
<accession>A0A0B5FE62</accession>
<organism evidence="3 4">
    <name type="scientific">Geoalkalibacter subterraneus</name>
    <dbReference type="NCBI Taxonomy" id="483547"/>
    <lineage>
        <taxon>Bacteria</taxon>
        <taxon>Pseudomonadati</taxon>
        <taxon>Thermodesulfobacteriota</taxon>
        <taxon>Desulfuromonadia</taxon>
        <taxon>Desulfuromonadales</taxon>
        <taxon>Geoalkalibacteraceae</taxon>
        <taxon>Geoalkalibacter</taxon>
    </lineage>
</organism>
<dbReference type="KEGG" id="gsb:GSUB_01805"/>
<dbReference type="InterPro" id="IPR021878">
    <property type="entry name" value="TgpA_N"/>
</dbReference>
<keyword evidence="1" id="KW-1133">Transmembrane helix</keyword>
<proteinExistence type="predicted"/>
<dbReference type="HOGENOM" id="CLU_1956462_0_0_7"/>
<evidence type="ECO:0000256" key="1">
    <source>
        <dbReference type="SAM" id="Phobius"/>
    </source>
</evidence>
<gene>
    <name evidence="3" type="ORF">GSUB_01805</name>
</gene>
<keyword evidence="1" id="KW-0812">Transmembrane</keyword>
<evidence type="ECO:0000259" key="2">
    <source>
        <dbReference type="Pfam" id="PF11992"/>
    </source>
</evidence>
<evidence type="ECO:0000313" key="4">
    <source>
        <dbReference type="Proteomes" id="UP000035036"/>
    </source>
</evidence>
<dbReference type="PANTHER" id="PTHR42736:SF1">
    <property type="entry name" value="PROTEIN-GLUTAMINE GAMMA-GLUTAMYLTRANSFERASE"/>
    <property type="match status" value="1"/>
</dbReference>